<dbReference type="KEGG" id="aluc:AKAW2_50985S"/>
<reference evidence="7" key="2">
    <citation type="submission" date="2021-02" db="EMBL/GenBank/DDBJ databases">
        <title>Aspergillus luchuensis mut. kawachii IFO 4304 genome sequence.</title>
        <authorList>
            <person name="Mori K."/>
            <person name="Kadooka C."/>
            <person name="Goto M."/>
            <person name="Futagami T."/>
        </authorList>
    </citation>
    <scope>NUCLEOTIDE SEQUENCE</scope>
    <source>
        <strain evidence="7">IFO 4308</strain>
    </source>
</reference>
<dbReference type="PROSITE" id="PS50048">
    <property type="entry name" value="ZN2_CY6_FUNGAL_2"/>
    <property type="match status" value="1"/>
</dbReference>
<reference evidence="7" key="1">
    <citation type="submission" date="2021-01" db="EMBL/GenBank/DDBJ databases">
        <authorList>
            <consortium name="Aspergillus luchuensis mut. kawachii IFO 4304 genome sequencing consortium"/>
            <person name="Kazuki M."/>
            <person name="Futagami T."/>
        </authorList>
    </citation>
    <scope>NUCLEOTIDE SEQUENCE</scope>
    <source>
        <strain evidence="7">IFO 4308</strain>
    </source>
</reference>
<keyword evidence="3" id="KW-0238">DNA-binding</keyword>
<name>A0A7R7WDR8_ASPKA</name>
<dbReference type="EMBL" id="AP024429">
    <property type="protein sequence ID" value="BCS00644.1"/>
    <property type="molecule type" value="Genomic_DNA"/>
</dbReference>
<evidence type="ECO:0000313" key="7">
    <source>
        <dbReference type="EMBL" id="BCS00644.1"/>
    </source>
</evidence>
<keyword evidence="2" id="KW-0805">Transcription regulation</keyword>
<keyword evidence="8" id="KW-1185">Reference proteome</keyword>
<feature type="domain" description="Zn(2)-C6 fungal-type" evidence="6">
    <location>
        <begin position="6"/>
        <end position="35"/>
    </location>
</feature>
<dbReference type="RefSeq" id="XP_041544406.1">
    <property type="nucleotide sequence ID" value="XM_041690863.1"/>
</dbReference>
<accession>A0A7R7WDR8</accession>
<dbReference type="GO" id="GO:0000981">
    <property type="term" value="F:DNA-binding transcription factor activity, RNA polymerase II-specific"/>
    <property type="evidence" value="ECO:0007669"/>
    <property type="project" value="InterPro"/>
</dbReference>
<dbReference type="InterPro" id="IPR007219">
    <property type="entry name" value="XnlR_reg_dom"/>
</dbReference>
<dbReference type="PANTHER" id="PTHR46910">
    <property type="entry name" value="TRANSCRIPTION FACTOR PDR1"/>
    <property type="match status" value="1"/>
</dbReference>
<evidence type="ECO:0000256" key="4">
    <source>
        <dbReference type="ARBA" id="ARBA00023163"/>
    </source>
</evidence>
<dbReference type="GO" id="GO:0009893">
    <property type="term" value="P:positive regulation of metabolic process"/>
    <property type="evidence" value="ECO:0007669"/>
    <property type="project" value="UniProtKB-ARBA"/>
</dbReference>
<dbReference type="Proteomes" id="UP000661280">
    <property type="component" value="Chromosome 5"/>
</dbReference>
<dbReference type="Pfam" id="PF04082">
    <property type="entry name" value="Fungal_trans"/>
    <property type="match status" value="1"/>
</dbReference>
<evidence type="ECO:0000256" key="1">
    <source>
        <dbReference type="ARBA" id="ARBA00022723"/>
    </source>
</evidence>
<evidence type="ECO:0000259" key="6">
    <source>
        <dbReference type="PROSITE" id="PS50048"/>
    </source>
</evidence>
<gene>
    <name evidence="7" type="ORF">AKAW2_50985S</name>
</gene>
<dbReference type="InterPro" id="IPR036864">
    <property type="entry name" value="Zn2-C6_fun-type_DNA-bd_sf"/>
</dbReference>
<proteinExistence type="predicted"/>
<dbReference type="SMART" id="SM00906">
    <property type="entry name" value="Fungal_trans"/>
    <property type="match status" value="1"/>
</dbReference>
<sequence>MLRRRVCDACHARKVRCDKEDPCGNCQDQMTACTRTRGMKRLPKRTAGQRRTREISSSRNGAFVAQSSVVGGRSRQVSTELSNEGFMLNDLSPHMHRDVLNMLDDRSAAFLGSIDMGHELPGWMSLIPLTDSQMIKPPQSGQPMDIIRDRHQTLEFALFIASKLLGGKNQCTGMLFEETINEDLRKTPSIELLYWMLNDIETNKFGSYVQDYFRHVSKETLKHMGLSILLGTATPPEALLYTVCVNSVAYKFLNTVAAIESDGILAQSLRNSALLYRETAQRCLRRIPLFMEPSLSLLQAILCGIFLYQGSGDASTCQELTKTACRICMDIGLYPGAIDLHDSNEEEYYCFMWCYILDRNYAWKLGRPRMLTVESDLRVDAATVKATISTLLLIYLQLANVQDTMIPFLVNCSIGDNTVFRSFTSIGAQLLRDMDAIRRNIDQINTPSPNWTGLDVNSEIATLNFSYHSIMTSILYLRQIAPGQATIETCLTSARQELQALITICESSDTQKTVAYLHWTLLYYPITACFALFCNAVATCHNGDFQILKAVANCLAHSGTMSQPIATMQSLFQQFVALSKCFFADESLTLDSSEGNMSALQSQMQLGFQPLDGGIPDYSQVRLQSPSEFDSSFICGPLLRSIGEGVESVDFSSPLHILQGRDDLYDSFLISNQPGPE</sequence>
<dbReference type="AlphaFoldDB" id="A0A7R7WDR8"/>
<keyword evidence="1" id="KW-0479">Metal-binding</keyword>
<dbReference type="CDD" id="cd12148">
    <property type="entry name" value="fungal_TF_MHR"/>
    <property type="match status" value="1"/>
</dbReference>
<dbReference type="OrthoDB" id="103819at2759"/>
<dbReference type="Gene3D" id="4.10.240.10">
    <property type="entry name" value="Zn(2)-C6 fungal-type DNA-binding domain"/>
    <property type="match status" value="1"/>
</dbReference>
<protein>
    <recommendedName>
        <fullName evidence="6">Zn(2)-C6 fungal-type domain-containing protein</fullName>
    </recommendedName>
</protein>
<dbReference type="GO" id="GO:0006351">
    <property type="term" value="P:DNA-templated transcription"/>
    <property type="evidence" value="ECO:0007669"/>
    <property type="project" value="InterPro"/>
</dbReference>
<dbReference type="InterPro" id="IPR050987">
    <property type="entry name" value="AtrR-like"/>
</dbReference>
<evidence type="ECO:0000256" key="5">
    <source>
        <dbReference type="ARBA" id="ARBA00023242"/>
    </source>
</evidence>
<organism evidence="7 8">
    <name type="scientific">Aspergillus kawachii</name>
    <name type="common">White koji mold</name>
    <name type="synonym">Aspergillus awamori var. kawachi</name>
    <dbReference type="NCBI Taxonomy" id="1069201"/>
    <lineage>
        <taxon>Eukaryota</taxon>
        <taxon>Fungi</taxon>
        <taxon>Dikarya</taxon>
        <taxon>Ascomycota</taxon>
        <taxon>Pezizomycotina</taxon>
        <taxon>Eurotiomycetes</taxon>
        <taxon>Eurotiomycetidae</taxon>
        <taxon>Eurotiales</taxon>
        <taxon>Aspergillaceae</taxon>
        <taxon>Aspergillus</taxon>
        <taxon>Aspergillus subgen. Circumdati</taxon>
    </lineage>
</organism>
<keyword evidence="4" id="KW-0804">Transcription</keyword>
<dbReference type="Pfam" id="PF00172">
    <property type="entry name" value="Zn_clus"/>
    <property type="match status" value="1"/>
</dbReference>
<keyword evidence="5" id="KW-0539">Nucleus</keyword>
<evidence type="ECO:0000313" key="8">
    <source>
        <dbReference type="Proteomes" id="UP000661280"/>
    </source>
</evidence>
<dbReference type="GO" id="GO:0003677">
    <property type="term" value="F:DNA binding"/>
    <property type="evidence" value="ECO:0007669"/>
    <property type="project" value="UniProtKB-KW"/>
</dbReference>
<dbReference type="PANTHER" id="PTHR46910:SF5">
    <property type="entry name" value="ZN(II)2CYS6 TRANSCRIPTION FACTOR (EUROFUNG)"/>
    <property type="match status" value="1"/>
</dbReference>
<dbReference type="PROSITE" id="PS00463">
    <property type="entry name" value="ZN2_CY6_FUNGAL_1"/>
    <property type="match status" value="1"/>
</dbReference>
<dbReference type="GeneID" id="64961965"/>
<evidence type="ECO:0000256" key="3">
    <source>
        <dbReference type="ARBA" id="ARBA00023125"/>
    </source>
</evidence>
<dbReference type="InterPro" id="IPR001138">
    <property type="entry name" value="Zn2Cys6_DnaBD"/>
</dbReference>
<dbReference type="SUPFAM" id="SSF57701">
    <property type="entry name" value="Zn2/Cys6 DNA-binding domain"/>
    <property type="match status" value="1"/>
</dbReference>
<evidence type="ECO:0000256" key="2">
    <source>
        <dbReference type="ARBA" id="ARBA00023015"/>
    </source>
</evidence>
<dbReference type="GO" id="GO:0008270">
    <property type="term" value="F:zinc ion binding"/>
    <property type="evidence" value="ECO:0007669"/>
    <property type="project" value="InterPro"/>
</dbReference>
<dbReference type="CDD" id="cd00067">
    <property type="entry name" value="GAL4"/>
    <property type="match status" value="1"/>
</dbReference>
<dbReference type="SMART" id="SM00066">
    <property type="entry name" value="GAL4"/>
    <property type="match status" value="1"/>
</dbReference>